<reference evidence="9 10" key="1">
    <citation type="submission" date="2015-01" db="EMBL/GenBank/DDBJ databases">
        <title>Ahrensia donghaiensis sp. nov., a novel dimethylsulphoniopropionate-cleavage bacterium isolated from seawater and emended descriptions of the genus Ahrensia and Ahrensia kielensis.</title>
        <authorList>
            <person name="Liu J."/>
        </authorList>
    </citation>
    <scope>NUCLEOTIDE SEQUENCE [LARGE SCALE GENOMIC DNA]</scope>
    <source>
        <strain evidence="9 10">LZD062</strain>
    </source>
</reference>
<proteinExistence type="inferred from homology"/>
<keyword evidence="10" id="KW-1185">Reference proteome</keyword>
<evidence type="ECO:0000256" key="3">
    <source>
        <dbReference type="ARBA" id="ARBA00022475"/>
    </source>
</evidence>
<feature type="transmembrane region" description="Helical" evidence="7">
    <location>
        <begin position="129"/>
        <end position="149"/>
    </location>
</feature>
<protein>
    <submittedName>
        <fullName evidence="9">Membrane protein</fullName>
    </submittedName>
</protein>
<feature type="domain" description="VTT" evidence="8">
    <location>
        <begin position="40"/>
        <end position="147"/>
    </location>
</feature>
<feature type="transmembrane region" description="Helical" evidence="7">
    <location>
        <begin position="161"/>
        <end position="180"/>
    </location>
</feature>
<dbReference type="RefSeq" id="WP_053999709.1">
    <property type="nucleotide sequence ID" value="NZ_JXMU01000018.1"/>
</dbReference>
<dbReference type="Proteomes" id="UP000038011">
    <property type="component" value="Unassembled WGS sequence"/>
</dbReference>
<dbReference type="InterPro" id="IPR032816">
    <property type="entry name" value="VTT_dom"/>
</dbReference>
<dbReference type="STRING" id="1514904.SU32_12475"/>
<dbReference type="OrthoDB" id="948134at2"/>
<evidence type="ECO:0000256" key="7">
    <source>
        <dbReference type="RuleBase" id="RU367016"/>
    </source>
</evidence>
<comment type="subcellular location">
    <subcellularLocation>
        <location evidence="1 7">Cell membrane</location>
        <topology evidence="1 7">Multi-pass membrane protein</topology>
    </subcellularLocation>
</comment>
<keyword evidence="5 7" id="KW-1133">Transmembrane helix</keyword>
<dbReference type="PATRIC" id="fig|1514904.3.peg.1343"/>
<evidence type="ECO:0000313" key="10">
    <source>
        <dbReference type="Proteomes" id="UP000038011"/>
    </source>
</evidence>
<keyword evidence="3 7" id="KW-1003">Cell membrane</keyword>
<accession>A0A0N0E714</accession>
<dbReference type="Pfam" id="PF09335">
    <property type="entry name" value="VTT_dom"/>
    <property type="match status" value="1"/>
</dbReference>
<evidence type="ECO:0000256" key="2">
    <source>
        <dbReference type="ARBA" id="ARBA00010792"/>
    </source>
</evidence>
<gene>
    <name evidence="9" type="ORF">SU32_12475</name>
</gene>
<dbReference type="PANTHER" id="PTHR30353:SF15">
    <property type="entry name" value="INNER MEMBRANE PROTEIN YABI"/>
    <property type="match status" value="1"/>
</dbReference>
<organism evidence="9 10">
    <name type="scientific">Ahrensia marina</name>
    <dbReference type="NCBI Taxonomy" id="1514904"/>
    <lineage>
        <taxon>Bacteria</taxon>
        <taxon>Pseudomonadati</taxon>
        <taxon>Pseudomonadota</taxon>
        <taxon>Alphaproteobacteria</taxon>
        <taxon>Hyphomicrobiales</taxon>
        <taxon>Ahrensiaceae</taxon>
        <taxon>Ahrensia</taxon>
    </lineage>
</organism>
<evidence type="ECO:0000256" key="4">
    <source>
        <dbReference type="ARBA" id="ARBA00022692"/>
    </source>
</evidence>
<evidence type="ECO:0000256" key="5">
    <source>
        <dbReference type="ARBA" id="ARBA00022989"/>
    </source>
</evidence>
<keyword evidence="4 7" id="KW-0812">Transmembrane</keyword>
<sequence length="193" mass="21053">MEQILTLINNHGTAVYLLLFGYCALKSGSLPLFGGYAAQVGALDLSLVAAVTFAGGYLGDELRFFVAKRYGAGFLKSHPKLKSRTDKAITLLDRYGSAYIFIYRYPKGMRTIGALPVGITEISWQKFTALNCASALLWATLMVGAGYFLGSAIERAVEQGWGAFSFVLLLIVVLIIALLWRRIFKIPGVVVES</sequence>
<evidence type="ECO:0000256" key="6">
    <source>
        <dbReference type="ARBA" id="ARBA00023136"/>
    </source>
</evidence>
<evidence type="ECO:0000259" key="8">
    <source>
        <dbReference type="Pfam" id="PF09335"/>
    </source>
</evidence>
<comment type="caution">
    <text evidence="9">The sequence shown here is derived from an EMBL/GenBank/DDBJ whole genome shotgun (WGS) entry which is preliminary data.</text>
</comment>
<comment type="similarity">
    <text evidence="2 7">Belongs to the DedA family.</text>
</comment>
<dbReference type="AlphaFoldDB" id="A0A0N0E714"/>
<evidence type="ECO:0000313" key="9">
    <source>
        <dbReference type="EMBL" id="KPB00632.1"/>
    </source>
</evidence>
<dbReference type="EMBL" id="JXMU01000018">
    <property type="protein sequence ID" value="KPB00632.1"/>
    <property type="molecule type" value="Genomic_DNA"/>
</dbReference>
<comment type="caution">
    <text evidence="7">Lacks conserved residue(s) required for the propagation of feature annotation.</text>
</comment>
<dbReference type="InterPro" id="IPR032818">
    <property type="entry name" value="DedA-like"/>
</dbReference>
<name>A0A0N0E714_9HYPH</name>
<evidence type="ECO:0000256" key="1">
    <source>
        <dbReference type="ARBA" id="ARBA00004651"/>
    </source>
</evidence>
<feature type="transmembrane region" description="Helical" evidence="7">
    <location>
        <begin position="36"/>
        <end position="59"/>
    </location>
</feature>
<keyword evidence="6 7" id="KW-0472">Membrane</keyword>
<dbReference type="GO" id="GO:0005886">
    <property type="term" value="C:plasma membrane"/>
    <property type="evidence" value="ECO:0007669"/>
    <property type="project" value="UniProtKB-SubCell"/>
</dbReference>
<dbReference type="PANTHER" id="PTHR30353">
    <property type="entry name" value="INNER MEMBRANE PROTEIN DEDA-RELATED"/>
    <property type="match status" value="1"/>
</dbReference>